<reference evidence="1" key="1">
    <citation type="submission" date="2022-02" db="EMBL/GenBank/DDBJ databases">
        <title>Plant Genome Project.</title>
        <authorList>
            <person name="Zhang R.-G."/>
        </authorList>
    </citation>
    <scope>NUCLEOTIDE SEQUENCE</scope>
    <source>
        <strain evidence="1">AT1</strain>
    </source>
</reference>
<dbReference type="Proteomes" id="UP001062846">
    <property type="component" value="Chromosome 11"/>
</dbReference>
<dbReference type="EMBL" id="CM046398">
    <property type="protein sequence ID" value="KAI8529849.1"/>
    <property type="molecule type" value="Genomic_DNA"/>
</dbReference>
<protein>
    <submittedName>
        <fullName evidence="1">Uncharacterized protein</fullName>
    </submittedName>
</protein>
<organism evidence="1 2">
    <name type="scientific">Rhododendron molle</name>
    <name type="common">Chinese azalea</name>
    <name type="synonym">Azalea mollis</name>
    <dbReference type="NCBI Taxonomy" id="49168"/>
    <lineage>
        <taxon>Eukaryota</taxon>
        <taxon>Viridiplantae</taxon>
        <taxon>Streptophyta</taxon>
        <taxon>Embryophyta</taxon>
        <taxon>Tracheophyta</taxon>
        <taxon>Spermatophyta</taxon>
        <taxon>Magnoliopsida</taxon>
        <taxon>eudicotyledons</taxon>
        <taxon>Gunneridae</taxon>
        <taxon>Pentapetalae</taxon>
        <taxon>asterids</taxon>
        <taxon>Ericales</taxon>
        <taxon>Ericaceae</taxon>
        <taxon>Ericoideae</taxon>
        <taxon>Rhodoreae</taxon>
        <taxon>Rhododendron</taxon>
    </lineage>
</organism>
<proteinExistence type="predicted"/>
<evidence type="ECO:0000313" key="1">
    <source>
        <dbReference type="EMBL" id="KAI8529849.1"/>
    </source>
</evidence>
<evidence type="ECO:0000313" key="2">
    <source>
        <dbReference type="Proteomes" id="UP001062846"/>
    </source>
</evidence>
<name>A0ACC0LND1_RHOML</name>
<accession>A0ACC0LND1</accession>
<comment type="caution">
    <text evidence="1">The sequence shown here is derived from an EMBL/GenBank/DDBJ whole genome shotgun (WGS) entry which is preliminary data.</text>
</comment>
<keyword evidence="2" id="KW-1185">Reference proteome</keyword>
<sequence length="57" mass="6541">MLKVARSLRKLMLFIWGGLGGAQISQNTASGVKVWDFETNNCINWIHQPKNNEHHHL</sequence>
<gene>
    <name evidence="1" type="ORF">RHMOL_Rhmol11G0006300</name>
</gene>